<dbReference type="Pfam" id="PF11523">
    <property type="entry name" value="DUF3223"/>
    <property type="match status" value="1"/>
</dbReference>
<feature type="compositionally biased region" description="Basic and acidic residues" evidence="1">
    <location>
        <begin position="1052"/>
        <end position="1065"/>
    </location>
</feature>
<feature type="compositionally biased region" description="Basic and acidic residues" evidence="1">
    <location>
        <begin position="578"/>
        <end position="597"/>
    </location>
</feature>
<dbReference type="AlphaFoldDB" id="A5BGS4"/>
<feature type="region of interest" description="Disordered" evidence="1">
    <location>
        <begin position="1051"/>
        <end position="1081"/>
    </location>
</feature>
<dbReference type="PANTHER" id="PTHR33415">
    <property type="entry name" value="PROTEIN EMBRYO DEFECTIVE 514"/>
    <property type="match status" value="1"/>
</dbReference>
<dbReference type="PANTHER" id="PTHR33415:SF24">
    <property type="entry name" value="DNA-DIRECTED RNA POLYMERASE"/>
    <property type="match status" value="1"/>
</dbReference>
<feature type="compositionally biased region" description="Polar residues" evidence="1">
    <location>
        <begin position="694"/>
        <end position="705"/>
    </location>
</feature>
<dbReference type="SUPFAM" id="SSF64484">
    <property type="entry name" value="beta and beta-prime subunits of DNA dependent RNA-polymerase"/>
    <property type="match status" value="1"/>
</dbReference>
<evidence type="ECO:0008006" key="3">
    <source>
        <dbReference type="Google" id="ProtNLM"/>
    </source>
</evidence>
<evidence type="ECO:0000313" key="2">
    <source>
        <dbReference type="EMBL" id="CAN63470.1"/>
    </source>
</evidence>
<feature type="compositionally biased region" description="Polar residues" evidence="1">
    <location>
        <begin position="761"/>
        <end position="798"/>
    </location>
</feature>
<name>A5BGS4_VITVI</name>
<sequence length="1081" mass="121204">MPLERQVGMLKLLTCASLNCVTLRLLGITESQALPQLSACSLITRYYALVYNARGKILKRGRGFPTRIKFGERDLAQLLEVREVYFKGKSGKSLKIVWNEDGRGYKLELCSNNKGHQRFLWWQFADWRSVEGEPLRRLRPLQKCGLRGLLFKSNKGVSGKVKTIKGLRYTLSNSVKGDGDRPLIQSLGDNRGWENKSQPKFLENVVEGPFCKGITVESEEQGFSKLKSINWLVGEQLLFDCLFSKLVNFSTYVGMLVIQCEKEIICDSRVCTVNIIWISPDTTTWIRNPCKSRKGELALDIVLEKAAVKQRGDAWRIVLDACLPVLHLIDTRRSIPYAIKQVQELLGISCAFDQAVQRLSKSVTMVAKGVLKEHLILLANSMTCAGNLIGFNSGGYKALSRALNLQVPFTEATLFLVTGSRFDVLWDTKEIGPAQDGGIDIYSFLHLVRSGSYGKEPDTACLGAEVEDLILEDENLELGMSPEHSSNFEKPVFEDSAEFQNTWENHVPDSGGDWAVNQNKETTASTLKPSAWSSWGTDKVTMKDTFSTREPEESSRSAGWDDKGTWGTDKAQNTAFRRTHEDSPRSSGRDETFRDGRPQFASSAWGKKIDEADKTGWNKNDGKPQMDKLRESCDWDCKVAQEKTTQSTYGGISSTTGDWKKNELQMEVVQHDESPVNEHSWDANLPEDPLAQATTSVGWDSSTGKDWTKRKLQSPSEQQRDPAIKSWSSSHNVMKEQSNQPASTHGWDSPGAKGWNDVEEQSQWNQRGSAVKNDQSESSHGWGPSNEQNQLPSSQGWGSPNAGAGHESETQSQWGQPSGKKSRPEGSRGWGSNNTEWKNKKNRPNKPQGPLNDDYSAGGIFTATRQRVDIFTSEEQDILLDVEPIMQSIRRIMHQAGYLSMNLYANIFIVVAGMVKIEYLVYGQGVPTLGDTKHWHSGAVSLPHSERTYKIDIGVQYNDGDPLSADDQSYILDKVFNNHPDKAVKMGTGIDYVMVSRHSSFLESRCFYVVSTDGHKEDFSYRKCLENFIKEKYPDNAETFIGKYFRRPRAGGNRERSVIPEDGGNREQSVVPEETGSENRQ</sequence>
<evidence type="ECO:0000256" key="1">
    <source>
        <dbReference type="SAM" id="MobiDB-lite"/>
    </source>
</evidence>
<feature type="region of interest" description="Disordered" evidence="1">
    <location>
        <begin position="694"/>
        <end position="857"/>
    </location>
</feature>
<dbReference type="Gene3D" id="3.10.450.40">
    <property type="match status" value="1"/>
</dbReference>
<feature type="compositionally biased region" description="Polar residues" evidence="1">
    <location>
        <begin position="726"/>
        <end position="743"/>
    </location>
</feature>
<feature type="region of interest" description="Disordered" evidence="1">
    <location>
        <begin position="542"/>
        <end position="626"/>
    </location>
</feature>
<organism evidence="2">
    <name type="scientific">Vitis vinifera</name>
    <name type="common">Grape</name>
    <dbReference type="NCBI Taxonomy" id="29760"/>
    <lineage>
        <taxon>Eukaryota</taxon>
        <taxon>Viridiplantae</taxon>
        <taxon>Streptophyta</taxon>
        <taxon>Embryophyta</taxon>
        <taxon>Tracheophyta</taxon>
        <taxon>Spermatophyta</taxon>
        <taxon>Magnoliopsida</taxon>
        <taxon>eudicotyledons</taxon>
        <taxon>Gunneridae</taxon>
        <taxon>Pentapetalae</taxon>
        <taxon>rosids</taxon>
        <taxon>Vitales</taxon>
        <taxon>Vitaceae</taxon>
        <taxon>Viteae</taxon>
        <taxon>Vitis</taxon>
    </lineage>
</organism>
<accession>A5BGS4</accession>
<dbReference type="ExpressionAtlas" id="A5BGS4">
    <property type="expression patterns" value="baseline"/>
</dbReference>
<reference evidence="2" key="1">
    <citation type="journal article" date="2007" name="PLoS ONE">
        <title>The first genome sequence of an elite grapevine cultivar (Pinot noir Vitis vinifera L.): coping with a highly heterozygous genome.</title>
        <authorList>
            <person name="Velasco R."/>
            <person name="Zharkikh A."/>
            <person name="Troggio M."/>
            <person name="Cartwright D.A."/>
            <person name="Cestaro A."/>
            <person name="Pruss D."/>
            <person name="Pindo M."/>
            <person name="FitzGerald L.M."/>
            <person name="Vezzulli S."/>
            <person name="Reid J."/>
            <person name="Malacarne G."/>
            <person name="Iliev D."/>
            <person name="Coppola G."/>
            <person name="Wardell B."/>
            <person name="Micheletti D."/>
            <person name="Macalma T."/>
            <person name="Facci M."/>
            <person name="Mitchell J.T."/>
            <person name="Perazzolli M."/>
            <person name="Eldredge G."/>
            <person name="Gatto P."/>
            <person name="Oyzerski R."/>
            <person name="Moretto M."/>
            <person name="Gutin N."/>
            <person name="Stefanini M."/>
            <person name="Chen Y."/>
            <person name="Segala C."/>
            <person name="Davenport C."/>
            <person name="Dematte L."/>
            <person name="Mraz A."/>
            <person name="Battilana J."/>
            <person name="Stormo K."/>
            <person name="Costa F."/>
            <person name="Tao Q."/>
            <person name="Si-Ammour A."/>
            <person name="Harkins T."/>
            <person name="Lackey A."/>
            <person name="Perbost C."/>
            <person name="Taillon B."/>
            <person name="Stella A."/>
            <person name="Solovyev V."/>
            <person name="Fawcett J.A."/>
            <person name="Sterck L."/>
            <person name="Vandepoele K."/>
            <person name="Grando S.M."/>
            <person name="Toppo S."/>
            <person name="Moser C."/>
            <person name="Lanchbury J."/>
            <person name="Bogden R."/>
            <person name="Skolnick M."/>
            <person name="Sgaramella V."/>
            <person name="Bhatnagar S.K."/>
            <person name="Fontana P."/>
            <person name="Gutin A."/>
            <person name="Van de Peer Y."/>
            <person name="Salamini F."/>
            <person name="Viola R."/>
        </authorList>
    </citation>
    <scope>NUCLEOTIDE SEQUENCE</scope>
</reference>
<feature type="compositionally biased region" description="Basic and acidic residues" evidence="1">
    <location>
        <begin position="607"/>
        <end position="626"/>
    </location>
</feature>
<proteinExistence type="predicted"/>
<dbReference type="EMBL" id="AM459047">
    <property type="protein sequence ID" value="CAN63470.1"/>
    <property type="molecule type" value="Genomic_DNA"/>
</dbReference>
<protein>
    <recommendedName>
        <fullName evidence="3">DNA-directed RNA polymerase V subunit 1</fullName>
    </recommendedName>
</protein>
<gene>
    <name evidence="2" type="ORF">VITISV_024603</name>
</gene>
<dbReference type="InterPro" id="IPR044673">
    <property type="entry name" value="DCL-like"/>
</dbReference>
<feature type="compositionally biased region" description="Basic and acidic residues" evidence="1">
    <location>
        <begin position="542"/>
        <end position="564"/>
    </location>
</feature>